<dbReference type="RefSeq" id="WP_350241683.1">
    <property type="nucleotide sequence ID" value="NZ_JBEJUE010000068.1"/>
</dbReference>
<accession>A0ABV1QEQ3</accession>
<gene>
    <name evidence="1" type="ORF">ABR748_36570</name>
</gene>
<dbReference type="Proteomes" id="UP001456562">
    <property type="component" value="Unassembled WGS sequence"/>
</dbReference>
<keyword evidence="2" id="KW-1185">Reference proteome</keyword>
<comment type="caution">
    <text evidence="1">The sequence shown here is derived from an EMBL/GenBank/DDBJ whole genome shotgun (WGS) entry which is preliminary data.</text>
</comment>
<evidence type="ECO:0000313" key="1">
    <source>
        <dbReference type="EMBL" id="MER0429659.1"/>
    </source>
</evidence>
<reference evidence="1 2" key="1">
    <citation type="submission" date="2024-01" db="EMBL/GenBank/DDBJ databases">
        <title>Metagenomic exploration of the rhizosphere soil microbial community and their significance in facilitating the development of wild simulated ginseng.</title>
        <authorList>
            <person name="Huang J."/>
        </authorList>
    </citation>
    <scope>NUCLEOTIDE SEQUENCE [LARGE SCALE GENOMIC DNA]</scope>
    <source>
        <strain evidence="1 2">WY141</strain>
    </source>
</reference>
<sequence>MNKNEEEIVMDDDGMITNLPNDKMLAATLTRLTGKFSTPDETMQVLRRAKEARNFIAHEGASVGDISAVREQHILAHARLLRSAVLELAEGDNIVSQWGFHFEEPRQSLPQDLIDAYPRMIDGWVFGHFGNLLDEEVADSTAMTL</sequence>
<evidence type="ECO:0008006" key="3">
    <source>
        <dbReference type="Google" id="ProtNLM"/>
    </source>
</evidence>
<name>A0ABV1QEQ3_STRMI</name>
<proteinExistence type="predicted"/>
<evidence type="ECO:0000313" key="2">
    <source>
        <dbReference type="Proteomes" id="UP001456562"/>
    </source>
</evidence>
<dbReference type="EMBL" id="JBEJUE010000068">
    <property type="protein sequence ID" value="MER0429659.1"/>
    <property type="molecule type" value="Genomic_DNA"/>
</dbReference>
<protein>
    <recommendedName>
        <fullName evidence="3">Apea-like HEPN domain-containing protein</fullName>
    </recommendedName>
</protein>
<organism evidence="1 2">
    <name type="scientific">Streptomyces microflavus</name>
    <name type="common">Streptomyces lipmanii</name>
    <dbReference type="NCBI Taxonomy" id="1919"/>
    <lineage>
        <taxon>Bacteria</taxon>
        <taxon>Bacillati</taxon>
        <taxon>Actinomycetota</taxon>
        <taxon>Actinomycetes</taxon>
        <taxon>Kitasatosporales</taxon>
        <taxon>Streptomycetaceae</taxon>
        <taxon>Streptomyces</taxon>
    </lineage>
</organism>